<evidence type="ECO:0000256" key="5">
    <source>
        <dbReference type="ARBA" id="ARBA00022692"/>
    </source>
</evidence>
<evidence type="ECO:0000256" key="1">
    <source>
        <dbReference type="ARBA" id="ARBA00003246"/>
    </source>
</evidence>
<protein>
    <recommendedName>
        <fullName evidence="4 8">Golgi apparatus membrane protein TVP23</fullName>
    </recommendedName>
</protein>
<sequence>MSAVRTPLLDGNEIEADVDIVAGNISSAAPASNNNVRPVVLTPTNRATQQMATTESDAESGIAGIFRQSAHPLALFFLFFFRTAAIAVYLLSGFFTDNYVLSAVGVVVLLAMDFWNCRNVAGRTLVGLRFWNQVDEDGESFWVFESRDPSRPANAIDSRMFWIAVYVFPLLWVALFIVSLLRFKLNFMPIVALALVFNVINAVGFTYACVFAAFYSAVGLMRSRDRDAKQRWANSVVGSGLSLGGLGGIGGQLLSGAVQKGVGRLFG</sequence>
<comment type="function">
    <text evidence="1 8">Golgi membrane protein involved in vesicular trafficking.</text>
</comment>
<accession>A0AAD7DMC3</accession>
<feature type="transmembrane region" description="Helical" evidence="8">
    <location>
        <begin position="98"/>
        <end position="115"/>
    </location>
</feature>
<proteinExistence type="inferred from homology"/>
<feature type="transmembrane region" description="Helical" evidence="8">
    <location>
        <begin position="160"/>
        <end position="181"/>
    </location>
</feature>
<comment type="subcellular location">
    <subcellularLocation>
        <location evidence="2 8">Golgi apparatus membrane</location>
        <topology evidence="2 8">Multi-pass membrane protein</topology>
    </subcellularLocation>
</comment>
<evidence type="ECO:0000256" key="2">
    <source>
        <dbReference type="ARBA" id="ARBA00004653"/>
    </source>
</evidence>
<dbReference type="PANTHER" id="PTHR13019">
    <property type="entry name" value="GOLGI APPARATUS MEMBRANE PROTEIN TVP23"/>
    <property type="match status" value="1"/>
</dbReference>
<evidence type="ECO:0000256" key="7">
    <source>
        <dbReference type="ARBA" id="ARBA00023136"/>
    </source>
</evidence>
<evidence type="ECO:0000313" key="10">
    <source>
        <dbReference type="Proteomes" id="UP001221757"/>
    </source>
</evidence>
<dbReference type="PANTHER" id="PTHR13019:SF7">
    <property type="entry name" value="GOLGI APPARATUS MEMBRANE PROTEIN TVP23"/>
    <property type="match status" value="1"/>
</dbReference>
<evidence type="ECO:0000256" key="4">
    <source>
        <dbReference type="ARBA" id="ARBA00013603"/>
    </source>
</evidence>
<dbReference type="EMBL" id="JARKIE010000039">
    <property type="protein sequence ID" value="KAJ7695136.1"/>
    <property type="molecule type" value="Genomic_DNA"/>
</dbReference>
<evidence type="ECO:0000256" key="3">
    <source>
        <dbReference type="ARBA" id="ARBA00005467"/>
    </source>
</evidence>
<dbReference type="InterPro" id="IPR008564">
    <property type="entry name" value="TVP23-like"/>
</dbReference>
<organism evidence="9 10">
    <name type="scientific">Mycena rosella</name>
    <name type="common">Pink bonnet</name>
    <name type="synonym">Agaricus rosellus</name>
    <dbReference type="NCBI Taxonomy" id="1033263"/>
    <lineage>
        <taxon>Eukaryota</taxon>
        <taxon>Fungi</taxon>
        <taxon>Dikarya</taxon>
        <taxon>Basidiomycota</taxon>
        <taxon>Agaricomycotina</taxon>
        <taxon>Agaricomycetes</taxon>
        <taxon>Agaricomycetidae</taxon>
        <taxon>Agaricales</taxon>
        <taxon>Marasmiineae</taxon>
        <taxon>Mycenaceae</taxon>
        <taxon>Mycena</taxon>
    </lineage>
</organism>
<feature type="transmembrane region" description="Helical" evidence="8">
    <location>
        <begin position="73"/>
        <end position="92"/>
    </location>
</feature>
<keyword evidence="6 8" id="KW-1133">Transmembrane helix</keyword>
<dbReference type="AlphaFoldDB" id="A0AAD7DMC3"/>
<dbReference type="GO" id="GO:0009306">
    <property type="term" value="P:protein secretion"/>
    <property type="evidence" value="ECO:0007669"/>
    <property type="project" value="TreeGrafter"/>
</dbReference>
<evidence type="ECO:0000256" key="6">
    <source>
        <dbReference type="ARBA" id="ARBA00022989"/>
    </source>
</evidence>
<feature type="transmembrane region" description="Helical" evidence="8">
    <location>
        <begin position="187"/>
        <end position="220"/>
    </location>
</feature>
<keyword evidence="8" id="KW-0333">Golgi apparatus</keyword>
<evidence type="ECO:0000256" key="8">
    <source>
        <dbReference type="RuleBase" id="RU361206"/>
    </source>
</evidence>
<keyword evidence="7 8" id="KW-0472">Membrane</keyword>
<dbReference type="GO" id="GO:0000139">
    <property type="term" value="C:Golgi membrane"/>
    <property type="evidence" value="ECO:0007669"/>
    <property type="project" value="UniProtKB-SubCell"/>
</dbReference>
<keyword evidence="10" id="KW-1185">Reference proteome</keyword>
<name>A0AAD7DMC3_MYCRO</name>
<comment type="caution">
    <text evidence="8">Lacks conserved residue(s) required for the propagation of feature annotation.</text>
</comment>
<gene>
    <name evidence="9" type="ORF">B0H17DRAFT_1056548</name>
</gene>
<feature type="transmembrane region" description="Helical" evidence="8">
    <location>
        <begin position="232"/>
        <end position="254"/>
    </location>
</feature>
<dbReference type="Pfam" id="PF05832">
    <property type="entry name" value="DUF846"/>
    <property type="match status" value="1"/>
</dbReference>
<dbReference type="GO" id="GO:0016192">
    <property type="term" value="P:vesicle-mediated transport"/>
    <property type="evidence" value="ECO:0007669"/>
    <property type="project" value="TreeGrafter"/>
</dbReference>
<dbReference type="Proteomes" id="UP001221757">
    <property type="component" value="Unassembled WGS sequence"/>
</dbReference>
<reference evidence="9" key="1">
    <citation type="submission" date="2023-03" db="EMBL/GenBank/DDBJ databases">
        <title>Massive genome expansion in bonnet fungi (Mycena s.s.) driven by repeated elements and novel gene families across ecological guilds.</title>
        <authorList>
            <consortium name="Lawrence Berkeley National Laboratory"/>
            <person name="Harder C.B."/>
            <person name="Miyauchi S."/>
            <person name="Viragh M."/>
            <person name="Kuo A."/>
            <person name="Thoen E."/>
            <person name="Andreopoulos B."/>
            <person name="Lu D."/>
            <person name="Skrede I."/>
            <person name="Drula E."/>
            <person name="Henrissat B."/>
            <person name="Morin E."/>
            <person name="Kohler A."/>
            <person name="Barry K."/>
            <person name="LaButti K."/>
            <person name="Morin E."/>
            <person name="Salamov A."/>
            <person name="Lipzen A."/>
            <person name="Mereny Z."/>
            <person name="Hegedus B."/>
            <person name="Baldrian P."/>
            <person name="Stursova M."/>
            <person name="Weitz H."/>
            <person name="Taylor A."/>
            <person name="Grigoriev I.V."/>
            <person name="Nagy L.G."/>
            <person name="Martin F."/>
            <person name="Kauserud H."/>
        </authorList>
    </citation>
    <scope>NUCLEOTIDE SEQUENCE</scope>
    <source>
        <strain evidence="9">CBHHK067</strain>
    </source>
</reference>
<evidence type="ECO:0000313" key="9">
    <source>
        <dbReference type="EMBL" id="KAJ7695136.1"/>
    </source>
</evidence>
<keyword evidence="5 8" id="KW-0812">Transmembrane</keyword>
<comment type="similarity">
    <text evidence="3 8">Belongs to the TVP23 family.</text>
</comment>
<comment type="caution">
    <text evidence="9">The sequence shown here is derived from an EMBL/GenBank/DDBJ whole genome shotgun (WGS) entry which is preliminary data.</text>
</comment>